<reference evidence="1" key="1">
    <citation type="submission" date="2023-01" db="EMBL/GenBank/DDBJ databases">
        <title>Complete genome sequence of Planctobacterium marinum strain Dej080120_11.</title>
        <authorList>
            <person name="Ueki S."/>
            <person name="Maruyama F."/>
        </authorList>
    </citation>
    <scope>NUCLEOTIDE SEQUENCE</scope>
    <source>
        <strain evidence="1">Dej080120_11</strain>
    </source>
</reference>
<accession>A0AA48KQP7</accession>
<dbReference type="Proteomes" id="UP001333710">
    <property type="component" value="Chromosome"/>
</dbReference>
<gene>
    <name evidence="1" type="ORF">MACH26_01450</name>
</gene>
<dbReference type="InterPro" id="IPR021799">
    <property type="entry name" value="PIN-like_prokaryotic"/>
</dbReference>
<organism evidence="1 2">
    <name type="scientific">Planctobacterium marinum</name>
    <dbReference type="NCBI Taxonomy" id="1631968"/>
    <lineage>
        <taxon>Bacteria</taxon>
        <taxon>Pseudomonadati</taxon>
        <taxon>Pseudomonadota</taxon>
        <taxon>Gammaproteobacteria</taxon>
        <taxon>Alteromonadales</taxon>
        <taxon>Alteromonadaceae</taxon>
        <taxon>Planctobacterium</taxon>
    </lineage>
</organism>
<name>A0AA48KQP7_9ALTE</name>
<dbReference type="SUPFAM" id="SSF88723">
    <property type="entry name" value="PIN domain-like"/>
    <property type="match status" value="1"/>
</dbReference>
<keyword evidence="2" id="KW-1185">Reference proteome</keyword>
<evidence type="ECO:0008006" key="3">
    <source>
        <dbReference type="Google" id="ProtNLM"/>
    </source>
</evidence>
<evidence type="ECO:0000313" key="2">
    <source>
        <dbReference type="Proteomes" id="UP001333710"/>
    </source>
</evidence>
<dbReference type="Pfam" id="PF11848">
    <property type="entry name" value="DUF3368"/>
    <property type="match status" value="1"/>
</dbReference>
<dbReference type="AlphaFoldDB" id="A0AA48KQP7"/>
<evidence type="ECO:0000313" key="1">
    <source>
        <dbReference type="EMBL" id="BDX04624.1"/>
    </source>
</evidence>
<dbReference type="Gene3D" id="3.40.50.1010">
    <property type="entry name" value="5'-nuclease"/>
    <property type="match status" value="1"/>
</dbReference>
<dbReference type="CDD" id="cd18685">
    <property type="entry name" value="PIN_VapC-like"/>
    <property type="match status" value="1"/>
</dbReference>
<dbReference type="InterPro" id="IPR029060">
    <property type="entry name" value="PIN-like_dom_sf"/>
</dbReference>
<dbReference type="EMBL" id="AP027272">
    <property type="protein sequence ID" value="BDX04624.1"/>
    <property type="molecule type" value="Genomic_DNA"/>
</dbReference>
<dbReference type="KEGG" id="pmaw:MACH26_01450"/>
<sequence length="166" mass="18661">MQQLLISDANILIDMEEGELLDVMFQLPYEFAAPDILFAEELADEHAHLPDLGLALREVSADSMMYAMQLTTRYTRASRNDCFALALAKQEQCPLLTGDMALRVAAEKEAAIVKGTIWLVSQLVVHQKIDIAQARQAYSLMKKNGRRLPWKLAEQALIEIEKATDN</sequence>
<proteinExistence type="predicted"/>
<dbReference type="RefSeq" id="WP_338290417.1">
    <property type="nucleotide sequence ID" value="NZ_AP027272.1"/>
</dbReference>
<protein>
    <recommendedName>
        <fullName evidence="3">DUF3368 domain-containing protein</fullName>
    </recommendedName>
</protein>